<gene>
    <name evidence="1" type="ORF">GCM10025760_16800</name>
</gene>
<dbReference type="EMBL" id="BAABKZ010000001">
    <property type="protein sequence ID" value="GAA5090741.1"/>
    <property type="molecule type" value="Genomic_DNA"/>
</dbReference>
<evidence type="ECO:0008006" key="3">
    <source>
        <dbReference type="Google" id="ProtNLM"/>
    </source>
</evidence>
<sequence>MLEWTKLGEDEFNRVAEQLIMRTVEGDNPGLVVTAVDGRGGDGGIDLDVTVKRTGQLVAIYQLKYFPEGFSGAHGQVRKPQIQRSFNAALEHDPPVWYLVVPRNLTPGERKYVRELRGEQIRPQTRYIGGLQLDKMLARYPDVEDWAERSPMRTALDRIGRPSAALSEPDDLRTEISQTLGAVQARSPYWGVNINASTLGHYIEEYVALRPDSAVREPLSLTLSTNFASHVDVGEAYRRAMEYGITKPLRLPASVVTRLELNGPEWFANVFASVNVELHPAGQEVDVATKLVLLSDGGAQILQRKSQSTTIGRGTRGGQFLLDFGDGLEMTLVMTTGSTHGAMTLTAEFAGQTGTAAVRAFKFVAALERAAKLRLHYGELEVTIVLEGERPHVDEVFVELAEDLAFIENETGVEFAYPEELPEPTDRVNIRIARRLFEGEVSIMPKTKGGSITLDGTYDENLVRLLQGQGWFGGEYDDFTMEILGEEVAVDGVWFAIPDAVAEDAETHVAALKAGTAANRTVELVPADGVSGVYLWSRPRRREPDQPLVPKPWDLTGILEHRQLREK</sequence>
<keyword evidence="2" id="KW-1185">Reference proteome</keyword>
<name>A0ABP9M432_9MICO</name>
<dbReference type="RefSeq" id="WP_194413433.1">
    <property type="nucleotide sequence ID" value="NZ_JADIJF010000001.1"/>
</dbReference>
<organism evidence="1 2">
    <name type="scientific">Microbacterium yannicii</name>
    <dbReference type="NCBI Taxonomy" id="671622"/>
    <lineage>
        <taxon>Bacteria</taxon>
        <taxon>Bacillati</taxon>
        <taxon>Actinomycetota</taxon>
        <taxon>Actinomycetes</taxon>
        <taxon>Micrococcales</taxon>
        <taxon>Microbacteriaceae</taxon>
        <taxon>Microbacterium</taxon>
    </lineage>
</organism>
<proteinExistence type="predicted"/>
<accession>A0ABP9M432</accession>
<dbReference type="Proteomes" id="UP001501407">
    <property type="component" value="Unassembled WGS sequence"/>
</dbReference>
<protein>
    <recommendedName>
        <fullName evidence="3">Restriction endonuclease type IV Mrr domain-containing protein</fullName>
    </recommendedName>
</protein>
<evidence type="ECO:0000313" key="2">
    <source>
        <dbReference type="Proteomes" id="UP001501407"/>
    </source>
</evidence>
<reference evidence="2" key="1">
    <citation type="journal article" date="2019" name="Int. J. Syst. Evol. Microbiol.">
        <title>The Global Catalogue of Microorganisms (GCM) 10K type strain sequencing project: providing services to taxonomists for standard genome sequencing and annotation.</title>
        <authorList>
            <consortium name="The Broad Institute Genomics Platform"/>
            <consortium name="The Broad Institute Genome Sequencing Center for Infectious Disease"/>
            <person name="Wu L."/>
            <person name="Ma J."/>
        </authorList>
    </citation>
    <scope>NUCLEOTIDE SEQUENCE [LARGE SCALE GENOMIC DNA]</scope>
    <source>
        <strain evidence="2">JCM 18959</strain>
    </source>
</reference>
<comment type="caution">
    <text evidence="1">The sequence shown here is derived from an EMBL/GenBank/DDBJ whole genome shotgun (WGS) entry which is preliminary data.</text>
</comment>
<evidence type="ECO:0000313" key="1">
    <source>
        <dbReference type="EMBL" id="GAA5090741.1"/>
    </source>
</evidence>